<gene>
    <name evidence="1" type="ORF">L798_11436</name>
</gene>
<dbReference type="InParanoid" id="A0A067R5U8"/>
<evidence type="ECO:0000313" key="2">
    <source>
        <dbReference type="Proteomes" id="UP000027135"/>
    </source>
</evidence>
<reference evidence="1 2" key="1">
    <citation type="journal article" date="2014" name="Nat. Commun.">
        <title>Molecular traces of alternative social organization in a termite genome.</title>
        <authorList>
            <person name="Terrapon N."/>
            <person name="Li C."/>
            <person name="Robertson H.M."/>
            <person name="Ji L."/>
            <person name="Meng X."/>
            <person name="Booth W."/>
            <person name="Chen Z."/>
            <person name="Childers C.P."/>
            <person name="Glastad K.M."/>
            <person name="Gokhale K."/>
            <person name="Gowin J."/>
            <person name="Gronenberg W."/>
            <person name="Hermansen R.A."/>
            <person name="Hu H."/>
            <person name="Hunt B.G."/>
            <person name="Huylmans A.K."/>
            <person name="Khalil S.M."/>
            <person name="Mitchell R.D."/>
            <person name="Munoz-Torres M.C."/>
            <person name="Mustard J.A."/>
            <person name="Pan H."/>
            <person name="Reese J.T."/>
            <person name="Scharf M.E."/>
            <person name="Sun F."/>
            <person name="Vogel H."/>
            <person name="Xiao J."/>
            <person name="Yang W."/>
            <person name="Yang Z."/>
            <person name="Yang Z."/>
            <person name="Zhou J."/>
            <person name="Zhu J."/>
            <person name="Brent C.S."/>
            <person name="Elsik C.G."/>
            <person name="Goodisman M.A."/>
            <person name="Liberles D.A."/>
            <person name="Roe R.M."/>
            <person name="Vargo E.L."/>
            <person name="Vilcinskas A."/>
            <person name="Wang J."/>
            <person name="Bornberg-Bauer E."/>
            <person name="Korb J."/>
            <person name="Zhang G."/>
            <person name="Liebig J."/>
        </authorList>
    </citation>
    <scope>NUCLEOTIDE SEQUENCE [LARGE SCALE GENOMIC DNA]</scope>
    <source>
        <tissue evidence="1">Whole organism</tissue>
    </source>
</reference>
<proteinExistence type="predicted"/>
<accession>A0A067R5U8</accession>
<sequence length="72" mass="8265">MFLVCIWNQLVSGCTLTNLRLGRKLDAKIWDDGDLKSVRLGIARRTGWPSWDSWQLHLRECNVIISIIPATI</sequence>
<dbReference type="Proteomes" id="UP000027135">
    <property type="component" value="Unassembled WGS sequence"/>
</dbReference>
<name>A0A067R5U8_ZOONE</name>
<organism evidence="1 2">
    <name type="scientific">Zootermopsis nevadensis</name>
    <name type="common">Dampwood termite</name>
    <dbReference type="NCBI Taxonomy" id="136037"/>
    <lineage>
        <taxon>Eukaryota</taxon>
        <taxon>Metazoa</taxon>
        <taxon>Ecdysozoa</taxon>
        <taxon>Arthropoda</taxon>
        <taxon>Hexapoda</taxon>
        <taxon>Insecta</taxon>
        <taxon>Pterygota</taxon>
        <taxon>Neoptera</taxon>
        <taxon>Polyneoptera</taxon>
        <taxon>Dictyoptera</taxon>
        <taxon>Blattodea</taxon>
        <taxon>Blattoidea</taxon>
        <taxon>Termitoidae</taxon>
        <taxon>Termopsidae</taxon>
        <taxon>Zootermopsis</taxon>
    </lineage>
</organism>
<protein>
    <submittedName>
        <fullName evidence="1">Uncharacterized protein</fullName>
    </submittedName>
</protein>
<dbReference type="EMBL" id="KK852941">
    <property type="protein sequence ID" value="KDR13523.1"/>
    <property type="molecule type" value="Genomic_DNA"/>
</dbReference>
<evidence type="ECO:0000313" key="1">
    <source>
        <dbReference type="EMBL" id="KDR13523.1"/>
    </source>
</evidence>
<keyword evidence="2" id="KW-1185">Reference proteome</keyword>
<dbReference type="AlphaFoldDB" id="A0A067R5U8"/>